<dbReference type="InterPro" id="IPR000847">
    <property type="entry name" value="LysR_HTH_N"/>
</dbReference>
<evidence type="ECO:0000313" key="6">
    <source>
        <dbReference type="EMBL" id="MCG7509222.1"/>
    </source>
</evidence>
<dbReference type="InterPro" id="IPR036388">
    <property type="entry name" value="WH-like_DNA-bd_sf"/>
</dbReference>
<feature type="domain" description="HTH lysR-type" evidence="5">
    <location>
        <begin position="12"/>
        <end position="61"/>
    </location>
</feature>
<keyword evidence="7" id="KW-1185">Reference proteome</keyword>
<dbReference type="SUPFAM" id="SSF53850">
    <property type="entry name" value="Periplasmic binding protein-like II"/>
    <property type="match status" value="1"/>
</dbReference>
<dbReference type="Pfam" id="PF03466">
    <property type="entry name" value="LysR_substrate"/>
    <property type="match status" value="1"/>
</dbReference>
<sequence>MNRDLFDGLPHFLAVARHGGFTAAAEALDISPTAMSKAIRTLETRYQTKLFQRTTRHVRLTDAGAELFQRLDRAANEISDALATLSTAQSVPAGTLRLTIPRSAMRYPVLPIIERYQELYPRVVLDISLNDALVDLVADGYDAGIRLGEAIDKDMIAVRLTPGNRWAIAASPDYLARSGTPKRLEDLAQHKAILFRFQASRTLHIWEFERRGRTIRVKMPQHLIVDDRLALVRLVKAGIGLGYVQEPEVQEEVERGELRLLFADQIGKDDGIFLYFPTAMQSQPKLRAFIDVARTVHSR</sequence>
<organism evidence="6 7">
    <name type="scientific">Mesorhizobium retamae</name>
    <dbReference type="NCBI Taxonomy" id="2912854"/>
    <lineage>
        <taxon>Bacteria</taxon>
        <taxon>Pseudomonadati</taxon>
        <taxon>Pseudomonadota</taxon>
        <taxon>Alphaproteobacteria</taxon>
        <taxon>Hyphomicrobiales</taxon>
        <taxon>Phyllobacteriaceae</taxon>
        <taxon>Mesorhizobium</taxon>
    </lineage>
</organism>
<keyword evidence="4" id="KW-0804">Transcription</keyword>
<evidence type="ECO:0000256" key="2">
    <source>
        <dbReference type="ARBA" id="ARBA00023015"/>
    </source>
</evidence>
<dbReference type="InterPro" id="IPR058163">
    <property type="entry name" value="LysR-type_TF_proteobact-type"/>
</dbReference>
<dbReference type="RefSeq" id="WP_239370717.1">
    <property type="nucleotide sequence ID" value="NZ_JAKREW010000079.1"/>
</dbReference>
<dbReference type="EMBL" id="JAKREW010000079">
    <property type="protein sequence ID" value="MCG7509222.1"/>
    <property type="molecule type" value="Genomic_DNA"/>
</dbReference>
<evidence type="ECO:0000259" key="5">
    <source>
        <dbReference type="PROSITE" id="PS50931"/>
    </source>
</evidence>
<dbReference type="InterPro" id="IPR036390">
    <property type="entry name" value="WH_DNA-bd_sf"/>
</dbReference>
<evidence type="ECO:0000313" key="7">
    <source>
        <dbReference type="Proteomes" id="UP001201701"/>
    </source>
</evidence>
<gene>
    <name evidence="6" type="ORF">L4923_29740</name>
</gene>
<evidence type="ECO:0000256" key="4">
    <source>
        <dbReference type="ARBA" id="ARBA00023163"/>
    </source>
</evidence>
<proteinExistence type="inferred from homology"/>
<dbReference type="Gene3D" id="1.10.10.10">
    <property type="entry name" value="Winged helix-like DNA-binding domain superfamily/Winged helix DNA-binding domain"/>
    <property type="match status" value="1"/>
</dbReference>
<keyword evidence="3" id="KW-0238">DNA-binding</keyword>
<comment type="caution">
    <text evidence="6">The sequence shown here is derived from an EMBL/GenBank/DDBJ whole genome shotgun (WGS) entry which is preliminary data.</text>
</comment>
<dbReference type="PANTHER" id="PTHR30537">
    <property type="entry name" value="HTH-TYPE TRANSCRIPTIONAL REGULATOR"/>
    <property type="match status" value="1"/>
</dbReference>
<dbReference type="Proteomes" id="UP001201701">
    <property type="component" value="Unassembled WGS sequence"/>
</dbReference>
<name>A0ABS9QP77_9HYPH</name>
<dbReference type="PRINTS" id="PR00039">
    <property type="entry name" value="HTHLYSR"/>
</dbReference>
<reference evidence="6 7" key="1">
    <citation type="submission" date="2022-02" db="EMBL/GenBank/DDBJ databases">
        <title>Draft genome sequence of Mezorhizobium retamae strain IRAMC:0171 isolated from Retama raetam nodules.</title>
        <authorList>
            <person name="Bengaied R."/>
            <person name="Sbissi I."/>
            <person name="Huber K."/>
            <person name="Ghodbane F."/>
            <person name="Nouioui I."/>
            <person name="Tarhouni M."/>
            <person name="Gtari M."/>
        </authorList>
    </citation>
    <scope>NUCLEOTIDE SEQUENCE [LARGE SCALE GENOMIC DNA]</scope>
    <source>
        <strain evidence="6 7">IRAMC:0171</strain>
    </source>
</reference>
<evidence type="ECO:0000256" key="3">
    <source>
        <dbReference type="ARBA" id="ARBA00023125"/>
    </source>
</evidence>
<dbReference type="PROSITE" id="PS50931">
    <property type="entry name" value="HTH_LYSR"/>
    <property type="match status" value="1"/>
</dbReference>
<protein>
    <submittedName>
        <fullName evidence="6">LysR family transcriptional regulator</fullName>
    </submittedName>
</protein>
<dbReference type="SUPFAM" id="SSF46785">
    <property type="entry name" value="Winged helix' DNA-binding domain"/>
    <property type="match status" value="1"/>
</dbReference>
<dbReference type="PANTHER" id="PTHR30537:SF5">
    <property type="entry name" value="HTH-TYPE TRANSCRIPTIONAL ACTIVATOR TTDR-RELATED"/>
    <property type="match status" value="1"/>
</dbReference>
<dbReference type="InterPro" id="IPR005119">
    <property type="entry name" value="LysR_subst-bd"/>
</dbReference>
<dbReference type="Pfam" id="PF00126">
    <property type="entry name" value="HTH_1"/>
    <property type="match status" value="1"/>
</dbReference>
<keyword evidence="2" id="KW-0805">Transcription regulation</keyword>
<dbReference type="Gene3D" id="3.40.190.10">
    <property type="entry name" value="Periplasmic binding protein-like II"/>
    <property type="match status" value="2"/>
</dbReference>
<accession>A0ABS9QP77</accession>
<evidence type="ECO:0000256" key="1">
    <source>
        <dbReference type="ARBA" id="ARBA00009437"/>
    </source>
</evidence>
<comment type="similarity">
    <text evidence="1">Belongs to the LysR transcriptional regulatory family.</text>
</comment>